<keyword evidence="11" id="KW-1185">Reference proteome</keyword>
<comment type="caution">
    <text evidence="10">The sequence shown here is derived from an EMBL/GenBank/DDBJ whole genome shotgun (WGS) entry which is preliminary data.</text>
</comment>
<dbReference type="Pfam" id="PF00067">
    <property type="entry name" value="p450"/>
    <property type="match status" value="1"/>
</dbReference>
<evidence type="ECO:0000259" key="9">
    <source>
        <dbReference type="PROSITE" id="PS51387"/>
    </source>
</evidence>
<dbReference type="PANTHER" id="PTHR46206">
    <property type="entry name" value="CYTOCHROME P450"/>
    <property type="match status" value="1"/>
</dbReference>
<feature type="binding site" description="axial binding residue" evidence="8">
    <location>
        <position position="1052"/>
    </location>
    <ligand>
        <name>heme</name>
        <dbReference type="ChEBI" id="CHEBI:30413"/>
    </ligand>
    <ligandPart>
        <name>Fe</name>
        <dbReference type="ChEBI" id="CHEBI:18248"/>
    </ligandPart>
</feature>
<feature type="domain" description="FAD-binding PCMH-type" evidence="9">
    <location>
        <begin position="1"/>
        <end position="161"/>
    </location>
</feature>
<dbReference type="InterPro" id="IPR016166">
    <property type="entry name" value="FAD-bd_PCMH"/>
</dbReference>
<accession>A0A553ICV1</accession>
<dbReference type="InterPro" id="IPR002403">
    <property type="entry name" value="Cyt_P450_E_grp-IV"/>
</dbReference>
<evidence type="ECO:0000256" key="7">
    <source>
        <dbReference type="ARBA" id="ARBA00023033"/>
    </source>
</evidence>
<dbReference type="EMBL" id="VFLP01000004">
    <property type="protein sequence ID" value="TRX98021.1"/>
    <property type="molecule type" value="Genomic_DNA"/>
</dbReference>
<evidence type="ECO:0000256" key="8">
    <source>
        <dbReference type="PIRSR" id="PIRSR602403-1"/>
    </source>
</evidence>
<dbReference type="Proteomes" id="UP000319160">
    <property type="component" value="Unassembled WGS sequence"/>
</dbReference>
<comment type="subcellular location">
    <subcellularLocation>
        <location evidence="2">Membrane</location>
        <topology evidence="2">Single-pass membrane protein</topology>
    </subcellularLocation>
</comment>
<dbReference type="InterPro" id="IPR036291">
    <property type="entry name" value="NAD(P)-bd_dom_sf"/>
</dbReference>
<comment type="similarity">
    <text evidence="3">Belongs to the cytochrome P450 family.</text>
</comment>
<dbReference type="Gene3D" id="3.40.462.20">
    <property type="match status" value="1"/>
</dbReference>
<evidence type="ECO:0000256" key="4">
    <source>
        <dbReference type="ARBA" id="ARBA00022723"/>
    </source>
</evidence>
<dbReference type="SUPFAM" id="SSF48264">
    <property type="entry name" value="Cytochrome P450"/>
    <property type="match status" value="1"/>
</dbReference>
<evidence type="ECO:0000313" key="11">
    <source>
        <dbReference type="Proteomes" id="UP000319160"/>
    </source>
</evidence>
<dbReference type="GO" id="GO:0016020">
    <property type="term" value="C:membrane"/>
    <property type="evidence" value="ECO:0007669"/>
    <property type="project" value="UniProtKB-SubCell"/>
</dbReference>
<evidence type="ECO:0000256" key="3">
    <source>
        <dbReference type="ARBA" id="ARBA00010617"/>
    </source>
</evidence>
<name>A0A553ICV1_9PEZI</name>
<dbReference type="Gene3D" id="3.30.465.10">
    <property type="match status" value="1"/>
</dbReference>
<sequence length="1111" mass="122608">MFAVRSGGHMPVPGAQSLDNGVMISMSKFNTQTLNEDRSIASIGPGQRWIDVYDWLGKENLAVNGGRYPSVGVGGVLLGGGIGYFSGSRGWSCDDVVAYEMVLADGRIVNVTAGEANNLNSNDSSMNSSKMPDFSDLFWALKGGHNNFGIVTRFHMRTFPMGSAFGGFTSWSGSAQAKFFDALNTYMAPGGGVDDPNSAINAFASIVPENGSASYTLANVALYPGDNPNPKALKGFSAIPSSFQITAENSVYDSWTQVPKLLSAYSNRGTRNLFWTIAYKSDPRAISIHNTTVIDGALQELSQVRGLTIYATWQPISKGWLEISQRGVGDALALDPEVDGTFIAGMITSMWEDEKDDSAVYSFVENAARKIQTETEKLGLFNPFVYLNDAAKTQKPYESLGHGKSLPKLRRIRQKYDPEGFLQKYLHHVYAYAAAGACGIVIASRSSSQGLLSSVASKAQSLNPRATVITATCDLTSSSSVASLARIVDAAFPHLDAAIVNSGFSGPMTLHVDDGDPADFKSSAEINYLGPYHAAHWFLPLLKRTNGRAKTFIAVSALAALLTSGPIANVGYCVSKMAQVRLIEMIAEQYGNEGVSAVAVHPGAVRTEMAAAAPPEFVPYLIDSPELCGGFCVWLCAEKNRSWISGRFLCANWDVEEMLAKKDEIVAKDLLKFKMSAAKQEYIPGVPIVGVDKHTTLIDARRKFRKHAKEMLLEGYAIYKGQPFYIPSPLGERLMLPPNSPILQSIRIDRTEMFEGKYTTMGDRSTLHPRVAKTHLNANLDWTEVKIADPFVTIVARVSSRMFGGLQLSRDEKWVSSAIDFATDGFLLAQKIKAVPRILRPIIARFFAEWKKISQHHETARNVITPILQARDRLTEIEEKPRDFLQWMVEEARGDEKDMRFLSKIQLKLSFAAIHTSAAAPVQLIYDLCVMPEYIETLRSELYEVLREYGILNKQALTKLDKMDSVMKESQRFNPLLLITFERIITKRTILSDGFTIPKNTTIGVPAQALSMDPDLYPNPGKFDGLRFAKTRDQYAASNLRSMAFGYGRHACPGRFFASNEIKMIMAYLLLNYDFKFPEGKESRPLSTAVETQLLPNEEATVCFKRRPQNI</sequence>
<dbReference type="InterPro" id="IPR016169">
    <property type="entry name" value="FAD-bd_PCMH_sub2"/>
</dbReference>
<dbReference type="GO" id="GO:0071949">
    <property type="term" value="F:FAD binding"/>
    <property type="evidence" value="ECO:0007669"/>
    <property type="project" value="InterPro"/>
</dbReference>
<keyword evidence="7" id="KW-0503">Monooxygenase</keyword>
<dbReference type="PANTHER" id="PTHR46206:SF6">
    <property type="entry name" value="CYTOCHROME P450 MONOOXYGENASE AN1598-RELATED"/>
    <property type="match status" value="1"/>
</dbReference>
<dbReference type="PRINTS" id="PR00465">
    <property type="entry name" value="EP450IV"/>
</dbReference>
<proteinExistence type="inferred from homology"/>
<evidence type="ECO:0000256" key="2">
    <source>
        <dbReference type="ARBA" id="ARBA00004167"/>
    </source>
</evidence>
<dbReference type="InterPro" id="IPR002347">
    <property type="entry name" value="SDR_fam"/>
</dbReference>
<dbReference type="SUPFAM" id="SSF51735">
    <property type="entry name" value="NAD(P)-binding Rossmann-fold domains"/>
    <property type="match status" value="1"/>
</dbReference>
<dbReference type="PROSITE" id="PS51387">
    <property type="entry name" value="FAD_PCMH"/>
    <property type="match status" value="1"/>
</dbReference>
<dbReference type="GO" id="GO:0016705">
    <property type="term" value="F:oxidoreductase activity, acting on paired donors, with incorporation or reduction of molecular oxygen"/>
    <property type="evidence" value="ECO:0007669"/>
    <property type="project" value="InterPro"/>
</dbReference>
<dbReference type="InterPro" id="IPR036396">
    <property type="entry name" value="Cyt_P450_sf"/>
</dbReference>
<dbReference type="Gene3D" id="3.40.50.720">
    <property type="entry name" value="NAD(P)-binding Rossmann-like Domain"/>
    <property type="match status" value="1"/>
</dbReference>
<comment type="cofactor">
    <cofactor evidence="1 8">
        <name>heme</name>
        <dbReference type="ChEBI" id="CHEBI:30413"/>
    </cofactor>
</comment>
<organism evidence="10 11">
    <name type="scientific">Xylaria flabelliformis</name>
    <dbReference type="NCBI Taxonomy" id="2512241"/>
    <lineage>
        <taxon>Eukaryota</taxon>
        <taxon>Fungi</taxon>
        <taxon>Dikarya</taxon>
        <taxon>Ascomycota</taxon>
        <taxon>Pezizomycotina</taxon>
        <taxon>Sordariomycetes</taxon>
        <taxon>Xylariomycetidae</taxon>
        <taxon>Xylariales</taxon>
        <taxon>Xylariaceae</taxon>
        <taxon>Xylaria</taxon>
    </lineage>
</organism>
<reference evidence="11" key="1">
    <citation type="submission" date="2019-06" db="EMBL/GenBank/DDBJ databases">
        <title>Draft genome sequence of the griseofulvin-producing fungus Xylaria cubensis strain G536.</title>
        <authorList>
            <person name="Mead M.E."/>
            <person name="Raja H.A."/>
            <person name="Steenwyk J.L."/>
            <person name="Knowles S.L."/>
            <person name="Oberlies N.H."/>
            <person name="Rokas A."/>
        </authorList>
    </citation>
    <scope>NUCLEOTIDE SEQUENCE [LARGE SCALE GENOMIC DNA]</scope>
    <source>
        <strain evidence="11">G536</strain>
    </source>
</reference>
<evidence type="ECO:0000256" key="6">
    <source>
        <dbReference type="ARBA" id="ARBA00023004"/>
    </source>
</evidence>
<gene>
    <name evidence="10" type="ORF">FHL15_001231</name>
</gene>
<dbReference type="InterPro" id="IPR036318">
    <property type="entry name" value="FAD-bd_PCMH-like_sf"/>
</dbReference>
<dbReference type="Pfam" id="PF00106">
    <property type="entry name" value="adh_short"/>
    <property type="match status" value="1"/>
</dbReference>
<dbReference type="InterPro" id="IPR017972">
    <property type="entry name" value="Cyt_P450_CS"/>
</dbReference>
<dbReference type="PROSITE" id="PS00086">
    <property type="entry name" value="CYTOCHROME_P450"/>
    <property type="match status" value="1"/>
</dbReference>
<dbReference type="CDD" id="cd05233">
    <property type="entry name" value="SDR_c"/>
    <property type="match status" value="1"/>
</dbReference>
<dbReference type="Pfam" id="PF01565">
    <property type="entry name" value="FAD_binding_4"/>
    <property type="match status" value="1"/>
</dbReference>
<keyword evidence="5" id="KW-0560">Oxidoreductase</keyword>
<dbReference type="STRING" id="2512241.A0A553ICV1"/>
<evidence type="ECO:0000256" key="5">
    <source>
        <dbReference type="ARBA" id="ARBA00023002"/>
    </source>
</evidence>
<dbReference type="SUPFAM" id="SSF56176">
    <property type="entry name" value="FAD-binding/transporter-associated domain-like"/>
    <property type="match status" value="1"/>
</dbReference>
<dbReference type="InterPro" id="IPR001128">
    <property type="entry name" value="Cyt_P450"/>
</dbReference>
<dbReference type="InterPro" id="IPR006094">
    <property type="entry name" value="Oxid_FAD_bind_N"/>
</dbReference>
<dbReference type="OrthoDB" id="1844152at2759"/>
<protein>
    <recommendedName>
        <fullName evidence="9">FAD-binding PCMH-type domain-containing protein</fullName>
    </recommendedName>
</protein>
<dbReference type="AlphaFoldDB" id="A0A553ICV1"/>
<dbReference type="CDD" id="cd11041">
    <property type="entry name" value="CYP503A1-like"/>
    <property type="match status" value="1"/>
</dbReference>
<evidence type="ECO:0000313" key="10">
    <source>
        <dbReference type="EMBL" id="TRX98021.1"/>
    </source>
</evidence>
<dbReference type="GO" id="GO:0005506">
    <property type="term" value="F:iron ion binding"/>
    <property type="evidence" value="ECO:0007669"/>
    <property type="project" value="InterPro"/>
</dbReference>
<dbReference type="GO" id="GO:0004497">
    <property type="term" value="F:monooxygenase activity"/>
    <property type="evidence" value="ECO:0007669"/>
    <property type="project" value="UniProtKB-KW"/>
</dbReference>
<keyword evidence="8" id="KW-0349">Heme</keyword>
<keyword evidence="6 8" id="KW-0408">Iron</keyword>
<dbReference type="Gene3D" id="1.10.630.10">
    <property type="entry name" value="Cytochrome P450"/>
    <property type="match status" value="1"/>
</dbReference>
<evidence type="ECO:0000256" key="1">
    <source>
        <dbReference type="ARBA" id="ARBA00001971"/>
    </source>
</evidence>
<keyword evidence="4 8" id="KW-0479">Metal-binding</keyword>
<dbReference type="GO" id="GO:0020037">
    <property type="term" value="F:heme binding"/>
    <property type="evidence" value="ECO:0007669"/>
    <property type="project" value="InterPro"/>
</dbReference>